<dbReference type="Proteomes" id="UP000178735">
    <property type="component" value="Unassembled WGS sequence"/>
</dbReference>
<dbReference type="InterPro" id="IPR016024">
    <property type="entry name" value="ARM-type_fold"/>
</dbReference>
<dbReference type="SUPFAM" id="SSF48452">
    <property type="entry name" value="TPR-like"/>
    <property type="match status" value="2"/>
</dbReference>
<dbReference type="InterPro" id="IPR019734">
    <property type="entry name" value="TPR_rpt"/>
</dbReference>
<feature type="coiled-coil region" evidence="4">
    <location>
        <begin position="390"/>
        <end position="417"/>
    </location>
</feature>
<dbReference type="PANTHER" id="PTHR44858:SF1">
    <property type="entry name" value="UDP-N-ACETYLGLUCOSAMINE--PEPTIDE N-ACETYLGLUCOSAMINYLTRANSFERASE SPINDLY-RELATED"/>
    <property type="match status" value="1"/>
</dbReference>
<evidence type="ECO:0000256" key="3">
    <source>
        <dbReference type="PROSITE-ProRule" id="PRU00339"/>
    </source>
</evidence>
<dbReference type="STRING" id="1817813.A2008_12910"/>
<protein>
    <submittedName>
        <fullName evidence="6">Uncharacterized protein</fullName>
    </submittedName>
</protein>
<dbReference type="Gene3D" id="1.25.10.10">
    <property type="entry name" value="Leucine-rich Repeat Variant"/>
    <property type="match status" value="1"/>
</dbReference>
<dbReference type="Pfam" id="PF13181">
    <property type="entry name" value="TPR_8"/>
    <property type="match status" value="1"/>
</dbReference>
<feature type="repeat" description="TPR" evidence="3">
    <location>
        <begin position="809"/>
        <end position="842"/>
    </location>
</feature>
<evidence type="ECO:0000256" key="4">
    <source>
        <dbReference type="SAM" id="Coils"/>
    </source>
</evidence>
<keyword evidence="1" id="KW-0677">Repeat</keyword>
<comment type="caution">
    <text evidence="6">The sequence shown here is derived from an EMBL/GenBank/DDBJ whole genome shotgun (WGS) entry which is preliminary data.</text>
</comment>
<evidence type="ECO:0000313" key="6">
    <source>
        <dbReference type="EMBL" id="OGM01450.1"/>
    </source>
</evidence>
<organism evidence="6 7">
    <name type="scientific">Candidatus Wallbacteria bacterium GWC2_49_35</name>
    <dbReference type="NCBI Taxonomy" id="1817813"/>
    <lineage>
        <taxon>Bacteria</taxon>
        <taxon>Candidatus Walliibacteriota</taxon>
    </lineage>
</organism>
<dbReference type="EMBL" id="MGFH01000236">
    <property type="protein sequence ID" value="OGM01450.1"/>
    <property type="molecule type" value="Genomic_DNA"/>
</dbReference>
<accession>A0A1F7WF87</accession>
<dbReference type="InterPro" id="IPR050498">
    <property type="entry name" value="Ycf3"/>
</dbReference>
<sequence length="888" mass="98297">MANRDITELLFHLSSNDYKIKIKAVGELGSMASIEAYEALKLMLKKNDAVLRPHIKTALGEIEAALKKNDVEIIDKISEAVHGEKKSGGLNYDVFLKYINDEEPKNRISVLAACSKIGRDPRIAEILADRLASESHSFVIASILINLGRVGGEDCIDIIASFLTHQDARIRANAVEGLDFLQAPQAILQILKAAGDSDPRVMANVARALLNVDNQYVENQLLAMLGSGEQPQIEAANYVIDRIKFKFKKAAGEGDEKKAKVHQRSEPDTAPAAGGASKNEIPVLRAPAPSFADAPEAVAGWPKYAALFALSLVAAYFYYSYAARNPAAPGTGAGQTPVAAVDYGAYENELRSKIASIASDAERAITEKKAQEAFIAVVQLKKISSDHPMIKIYEAEIKILENQHRTALSLLKQAQQIKNSRYYYLLASCYFRLNNLNEADSFAQLAVKSGAGDMYGGQAASLIAEIKKIRETLLKEAKQGCEKSLGAFYEILNAEGPKALRQYFLSKIQYDIFEDSWRAVLFEVKQWKIEHIILDVGVVQSGGNRPEISARVLERWQHQNYGGVCAVAYYYKDFHFARTAPDHVFETGSVALELVVSGLNDAAADVPRFEPYEEKYKNELSFIHASRLAGSDFTASAALVKKIRSGAPGFMPAVLELVSKPGLLNREEVDGIYSFVKKLAASDKCFDYFPGGGAVKATALDYIANCYLDFGDKKTYKKIIDEIISENNSYANAQFETAIFHNGNGDTAECVRAVAAALKIEPDFAALESYFRPREFHINNDIMKRAEERFDQKLIDDLEAVIKEEPGYWRSYFNAGKLMLVLGADDKAEIFFNGALKLSPDNCSVLTKLALCCYRMKDIERAKNFCARAEKLEPHNFQVKRMRAMLSK</sequence>
<dbReference type="PROSITE" id="PS50005">
    <property type="entry name" value="TPR"/>
    <property type="match status" value="1"/>
</dbReference>
<dbReference type="InterPro" id="IPR011990">
    <property type="entry name" value="TPR-like_helical_dom_sf"/>
</dbReference>
<reference evidence="6 7" key="1">
    <citation type="journal article" date="2016" name="Nat. Commun.">
        <title>Thousands of microbial genomes shed light on interconnected biogeochemical processes in an aquifer system.</title>
        <authorList>
            <person name="Anantharaman K."/>
            <person name="Brown C.T."/>
            <person name="Hug L.A."/>
            <person name="Sharon I."/>
            <person name="Castelle C.J."/>
            <person name="Probst A.J."/>
            <person name="Thomas B.C."/>
            <person name="Singh A."/>
            <person name="Wilkins M.J."/>
            <person name="Karaoz U."/>
            <person name="Brodie E.L."/>
            <person name="Williams K.H."/>
            <person name="Hubbard S.S."/>
            <person name="Banfield J.F."/>
        </authorList>
    </citation>
    <scope>NUCLEOTIDE SEQUENCE [LARGE SCALE GENOMIC DNA]</scope>
</reference>
<keyword evidence="2 3" id="KW-0802">TPR repeat</keyword>
<dbReference type="AlphaFoldDB" id="A0A1F7WF87"/>
<dbReference type="Gene3D" id="1.25.40.10">
    <property type="entry name" value="Tetratricopeptide repeat domain"/>
    <property type="match status" value="2"/>
</dbReference>
<feature type="compositionally biased region" description="Basic and acidic residues" evidence="5">
    <location>
        <begin position="256"/>
        <end position="267"/>
    </location>
</feature>
<dbReference type="SUPFAM" id="SSF48371">
    <property type="entry name" value="ARM repeat"/>
    <property type="match status" value="1"/>
</dbReference>
<evidence type="ECO:0000256" key="2">
    <source>
        <dbReference type="ARBA" id="ARBA00022803"/>
    </source>
</evidence>
<feature type="region of interest" description="Disordered" evidence="5">
    <location>
        <begin position="256"/>
        <end position="279"/>
    </location>
</feature>
<dbReference type="InterPro" id="IPR011989">
    <property type="entry name" value="ARM-like"/>
</dbReference>
<evidence type="ECO:0000313" key="7">
    <source>
        <dbReference type="Proteomes" id="UP000178735"/>
    </source>
</evidence>
<evidence type="ECO:0000256" key="5">
    <source>
        <dbReference type="SAM" id="MobiDB-lite"/>
    </source>
</evidence>
<evidence type="ECO:0000256" key="1">
    <source>
        <dbReference type="ARBA" id="ARBA00022737"/>
    </source>
</evidence>
<gene>
    <name evidence="6" type="ORF">A2008_12910</name>
</gene>
<dbReference type="Pfam" id="PF13646">
    <property type="entry name" value="HEAT_2"/>
    <property type="match status" value="1"/>
</dbReference>
<name>A0A1F7WF87_9BACT</name>
<dbReference type="SMART" id="SM00028">
    <property type="entry name" value="TPR"/>
    <property type="match status" value="4"/>
</dbReference>
<proteinExistence type="predicted"/>
<keyword evidence="4" id="KW-0175">Coiled coil</keyword>
<dbReference type="PANTHER" id="PTHR44858">
    <property type="entry name" value="TETRATRICOPEPTIDE REPEAT PROTEIN 6"/>
    <property type="match status" value="1"/>
</dbReference>